<sequence>MIDGPPLISVPTLEEISSHGIARSNRLLLALLLKPKNSCWDHMDKLFRSGLLSSSMSRNKNAMDLAMNSGGGFISSSADSLIAGFASVYGANSVVFSDEILARAVRRIMGQNLNSRSIAVQMGSTTLPEKDFSDDFIIPDEILPISFCRPACR</sequence>
<protein>
    <submittedName>
        <fullName evidence="1">Uncharacterized protein</fullName>
    </submittedName>
</protein>
<evidence type="ECO:0000313" key="1">
    <source>
        <dbReference type="EMBL" id="KAK8938819.1"/>
    </source>
</evidence>
<keyword evidence="2" id="KW-1185">Reference proteome</keyword>
<reference evidence="1 2" key="1">
    <citation type="journal article" date="2022" name="Nat. Plants">
        <title>Genomes of leafy and leafless Platanthera orchids illuminate the evolution of mycoheterotrophy.</title>
        <authorList>
            <person name="Li M.H."/>
            <person name="Liu K.W."/>
            <person name="Li Z."/>
            <person name="Lu H.C."/>
            <person name="Ye Q.L."/>
            <person name="Zhang D."/>
            <person name="Wang J.Y."/>
            <person name="Li Y.F."/>
            <person name="Zhong Z.M."/>
            <person name="Liu X."/>
            <person name="Yu X."/>
            <person name="Liu D.K."/>
            <person name="Tu X.D."/>
            <person name="Liu B."/>
            <person name="Hao Y."/>
            <person name="Liao X.Y."/>
            <person name="Jiang Y.T."/>
            <person name="Sun W.H."/>
            <person name="Chen J."/>
            <person name="Chen Y.Q."/>
            <person name="Ai Y."/>
            <person name="Zhai J.W."/>
            <person name="Wu S.S."/>
            <person name="Zhou Z."/>
            <person name="Hsiao Y.Y."/>
            <person name="Wu W.L."/>
            <person name="Chen Y.Y."/>
            <person name="Lin Y.F."/>
            <person name="Hsu J.L."/>
            <person name="Li C.Y."/>
            <person name="Wang Z.W."/>
            <person name="Zhao X."/>
            <person name="Zhong W.Y."/>
            <person name="Ma X.K."/>
            <person name="Ma L."/>
            <person name="Huang J."/>
            <person name="Chen G.Z."/>
            <person name="Huang M.Z."/>
            <person name="Huang L."/>
            <person name="Peng D.H."/>
            <person name="Luo Y.B."/>
            <person name="Zou S.Q."/>
            <person name="Chen S.P."/>
            <person name="Lan S."/>
            <person name="Tsai W.C."/>
            <person name="Van de Peer Y."/>
            <person name="Liu Z.J."/>
        </authorList>
    </citation>
    <scope>NUCLEOTIDE SEQUENCE [LARGE SCALE GENOMIC DNA]</scope>
    <source>
        <strain evidence="1">Lor287</strain>
    </source>
</reference>
<proteinExistence type="predicted"/>
<dbReference type="Proteomes" id="UP001418222">
    <property type="component" value="Unassembled WGS sequence"/>
</dbReference>
<gene>
    <name evidence="1" type="ORF">KSP39_PZI011113</name>
</gene>
<dbReference type="AlphaFoldDB" id="A0AAP0BHP0"/>
<accession>A0AAP0BHP0</accession>
<dbReference type="EMBL" id="JBBWWQ010000009">
    <property type="protein sequence ID" value="KAK8938819.1"/>
    <property type="molecule type" value="Genomic_DNA"/>
</dbReference>
<name>A0AAP0BHP0_9ASPA</name>
<organism evidence="1 2">
    <name type="scientific">Platanthera zijinensis</name>
    <dbReference type="NCBI Taxonomy" id="2320716"/>
    <lineage>
        <taxon>Eukaryota</taxon>
        <taxon>Viridiplantae</taxon>
        <taxon>Streptophyta</taxon>
        <taxon>Embryophyta</taxon>
        <taxon>Tracheophyta</taxon>
        <taxon>Spermatophyta</taxon>
        <taxon>Magnoliopsida</taxon>
        <taxon>Liliopsida</taxon>
        <taxon>Asparagales</taxon>
        <taxon>Orchidaceae</taxon>
        <taxon>Orchidoideae</taxon>
        <taxon>Orchideae</taxon>
        <taxon>Orchidinae</taxon>
        <taxon>Platanthera</taxon>
    </lineage>
</organism>
<evidence type="ECO:0000313" key="2">
    <source>
        <dbReference type="Proteomes" id="UP001418222"/>
    </source>
</evidence>
<comment type="caution">
    <text evidence="1">The sequence shown here is derived from an EMBL/GenBank/DDBJ whole genome shotgun (WGS) entry which is preliminary data.</text>
</comment>